<dbReference type="PROSITE" id="PS50923">
    <property type="entry name" value="SUSHI"/>
    <property type="match status" value="2"/>
</dbReference>
<dbReference type="PANTHER" id="PTHR19325">
    <property type="entry name" value="COMPLEMENT COMPONENT-RELATED SUSHI DOMAIN-CONTAINING"/>
    <property type="match status" value="1"/>
</dbReference>
<dbReference type="InterPro" id="IPR001024">
    <property type="entry name" value="PLAT/LH2_dom"/>
</dbReference>
<evidence type="ECO:0000256" key="4">
    <source>
        <dbReference type="ARBA" id="ARBA00023180"/>
    </source>
</evidence>
<dbReference type="SMART" id="SM00032">
    <property type="entry name" value="CCP"/>
    <property type="match status" value="3"/>
</dbReference>
<name>A0ABY7GAL8_MYAAR</name>
<dbReference type="InterPro" id="IPR036392">
    <property type="entry name" value="PLAT/LH2_dom_sf"/>
</dbReference>
<dbReference type="SUPFAM" id="SSF57535">
    <property type="entry name" value="Complement control module/SCR domain"/>
    <property type="match status" value="3"/>
</dbReference>
<evidence type="ECO:0000256" key="5">
    <source>
        <dbReference type="PROSITE-ProRule" id="PRU00302"/>
    </source>
</evidence>
<evidence type="ECO:0000256" key="3">
    <source>
        <dbReference type="ARBA" id="ARBA00023157"/>
    </source>
</evidence>
<dbReference type="EMBL" id="CP111028">
    <property type="protein sequence ID" value="WAR31170.1"/>
    <property type="molecule type" value="Genomic_DNA"/>
</dbReference>
<evidence type="ECO:0000313" key="8">
    <source>
        <dbReference type="EMBL" id="WAR31170.1"/>
    </source>
</evidence>
<organism evidence="8 9">
    <name type="scientific">Mya arenaria</name>
    <name type="common">Soft-shell clam</name>
    <dbReference type="NCBI Taxonomy" id="6604"/>
    <lineage>
        <taxon>Eukaryota</taxon>
        <taxon>Metazoa</taxon>
        <taxon>Spiralia</taxon>
        <taxon>Lophotrochozoa</taxon>
        <taxon>Mollusca</taxon>
        <taxon>Bivalvia</taxon>
        <taxon>Autobranchia</taxon>
        <taxon>Heteroconchia</taxon>
        <taxon>Euheterodonta</taxon>
        <taxon>Imparidentia</taxon>
        <taxon>Neoheterodontei</taxon>
        <taxon>Myida</taxon>
        <taxon>Myoidea</taxon>
        <taxon>Myidae</taxon>
        <taxon>Mya</taxon>
    </lineage>
</organism>
<comment type="caution">
    <text evidence="5">Lacks conserved residue(s) required for the propagation of feature annotation.</text>
</comment>
<evidence type="ECO:0000313" key="9">
    <source>
        <dbReference type="Proteomes" id="UP001164746"/>
    </source>
</evidence>
<accession>A0ABY7GAL8</accession>
<dbReference type="Proteomes" id="UP001164746">
    <property type="component" value="Chromosome 17"/>
</dbReference>
<keyword evidence="9" id="KW-1185">Reference proteome</keyword>
<reference evidence="8" key="1">
    <citation type="submission" date="2022-11" db="EMBL/GenBank/DDBJ databases">
        <title>Centuries of genome instability and evolution in soft-shell clam transmissible cancer (bioRxiv).</title>
        <authorList>
            <person name="Hart S.F.M."/>
            <person name="Yonemitsu M.A."/>
            <person name="Giersch R.M."/>
            <person name="Beal B.F."/>
            <person name="Arriagada G."/>
            <person name="Davis B.W."/>
            <person name="Ostrander E.A."/>
            <person name="Goff S.P."/>
            <person name="Metzger M.J."/>
        </authorList>
    </citation>
    <scope>NUCLEOTIDE SEQUENCE</scope>
    <source>
        <strain evidence="8">MELC-2E11</strain>
        <tissue evidence="8">Siphon/mantle</tissue>
    </source>
</reference>
<dbReference type="PANTHER" id="PTHR19325:SF575">
    <property type="entry name" value="LOCOMOTION-RELATED PROTEIN HIKARU GENKI"/>
    <property type="match status" value="1"/>
</dbReference>
<keyword evidence="1 5" id="KW-0768">Sushi</keyword>
<dbReference type="Pfam" id="PF01477">
    <property type="entry name" value="PLAT"/>
    <property type="match status" value="1"/>
</dbReference>
<evidence type="ECO:0000256" key="2">
    <source>
        <dbReference type="ARBA" id="ARBA00022737"/>
    </source>
</evidence>
<feature type="domain" description="Sushi" evidence="7">
    <location>
        <begin position="99"/>
        <end position="157"/>
    </location>
</feature>
<dbReference type="PROSITE" id="PS50095">
    <property type="entry name" value="PLAT"/>
    <property type="match status" value="1"/>
</dbReference>
<keyword evidence="4" id="KW-0325">Glycoprotein</keyword>
<sequence length="347" mass="38238">VRVVCENGTRLTVSSDVRTCWDGAWKSGEFPVCKTECGRPPDVQGALPEPEFRDITSFPSGATIQYRCDIKHYLVELTSWSRTCSDGKWDEIQFRCIVKSCPALNTPDNGKRMDFNNEVGSFAKFTCNTGYDMVGVAQLLCRTDMEWSPKEPPTCKPVRCPDDSYLANEEGCEAPIDNGNDAFYRNGTTYTVTHESCSGGNIPSFKGLITCVNGRWSEQVSCLRGASYRITVKTADIKWSVGEGTDGEVYLHMYGSNGNSGKIILHGEFEAGDEDLTVGLCFDVGEISKIKLGVNALSFSYDGWKPESVQIEDVSRGVYYAFKHDLTEVDDTSIILYPVGGKANILG</sequence>
<proteinExistence type="predicted"/>
<dbReference type="CDD" id="cd00033">
    <property type="entry name" value="CCP"/>
    <property type="match status" value="1"/>
</dbReference>
<gene>
    <name evidence="8" type="ORF">MAR_033712</name>
</gene>
<dbReference type="InterPro" id="IPR000436">
    <property type="entry name" value="Sushi_SCR_CCP_dom"/>
</dbReference>
<feature type="domain" description="Sushi" evidence="7">
    <location>
        <begin position="1"/>
        <end position="35"/>
    </location>
</feature>
<evidence type="ECO:0000256" key="1">
    <source>
        <dbReference type="ARBA" id="ARBA00022659"/>
    </source>
</evidence>
<feature type="domain" description="PLAT" evidence="6">
    <location>
        <begin position="226"/>
        <end position="342"/>
    </location>
</feature>
<evidence type="ECO:0000259" key="7">
    <source>
        <dbReference type="PROSITE" id="PS50923"/>
    </source>
</evidence>
<keyword evidence="2" id="KW-0677">Repeat</keyword>
<dbReference type="SUPFAM" id="SSF49723">
    <property type="entry name" value="Lipase/lipooxygenase domain (PLAT/LH2 domain)"/>
    <property type="match status" value="1"/>
</dbReference>
<feature type="non-terminal residue" evidence="8">
    <location>
        <position position="347"/>
    </location>
</feature>
<dbReference type="Pfam" id="PF00084">
    <property type="entry name" value="Sushi"/>
    <property type="match status" value="2"/>
</dbReference>
<dbReference type="Gene3D" id="2.10.70.10">
    <property type="entry name" value="Complement Module, domain 1"/>
    <property type="match status" value="2"/>
</dbReference>
<dbReference type="InterPro" id="IPR035976">
    <property type="entry name" value="Sushi/SCR/CCP_sf"/>
</dbReference>
<dbReference type="InterPro" id="IPR050350">
    <property type="entry name" value="Compl-Cell_Adhes-Reg"/>
</dbReference>
<evidence type="ECO:0000259" key="6">
    <source>
        <dbReference type="PROSITE" id="PS50095"/>
    </source>
</evidence>
<dbReference type="Gene3D" id="2.60.60.20">
    <property type="entry name" value="PLAT/LH2 domain"/>
    <property type="match status" value="1"/>
</dbReference>
<keyword evidence="3" id="KW-1015">Disulfide bond</keyword>
<protein>
    <submittedName>
        <fullName evidence="8">DAF2-like protein</fullName>
    </submittedName>
</protein>